<name>A0ABD1FX80_SALDI</name>
<protein>
    <submittedName>
        <fullName evidence="10">Uracil phosphoribosyltransferase</fullName>
        <ecNumber evidence="10">2.4.2.9</ecNumber>
    </submittedName>
</protein>
<dbReference type="AlphaFoldDB" id="A0ABD1FX80"/>
<keyword evidence="5" id="KW-0677">Repeat</keyword>
<dbReference type="Pfam" id="PF00560">
    <property type="entry name" value="LRR_1"/>
    <property type="match status" value="4"/>
</dbReference>
<gene>
    <name evidence="10" type="ORF">AAHA92_29084</name>
</gene>
<comment type="subcellular location">
    <subcellularLocation>
        <location evidence="1">Membrane</location>
        <topology evidence="1">Single-pass type I membrane protein</topology>
    </subcellularLocation>
</comment>
<comment type="caution">
    <text evidence="10">The sequence shown here is derived from an EMBL/GenBank/DDBJ whole genome shotgun (WGS) entry which is preliminary data.</text>
</comment>
<keyword evidence="4" id="KW-0732">Signal</keyword>
<keyword evidence="7 9" id="KW-0472">Membrane</keyword>
<dbReference type="PANTHER" id="PTHR48063:SF98">
    <property type="entry name" value="LRR RECEPTOR-LIKE SERINE_THREONINE-PROTEIN KINASE FLS2"/>
    <property type="match status" value="1"/>
</dbReference>
<dbReference type="Proteomes" id="UP001567538">
    <property type="component" value="Unassembled WGS sequence"/>
</dbReference>
<evidence type="ECO:0000256" key="6">
    <source>
        <dbReference type="ARBA" id="ARBA00022989"/>
    </source>
</evidence>
<evidence type="ECO:0000256" key="7">
    <source>
        <dbReference type="ARBA" id="ARBA00023136"/>
    </source>
</evidence>
<evidence type="ECO:0000256" key="1">
    <source>
        <dbReference type="ARBA" id="ARBA00004479"/>
    </source>
</evidence>
<keyword evidence="2" id="KW-0433">Leucine-rich repeat</keyword>
<proteinExistence type="predicted"/>
<keyword evidence="3 9" id="KW-0812">Transmembrane</keyword>
<keyword evidence="10" id="KW-0328">Glycosyltransferase</keyword>
<dbReference type="InterPro" id="IPR032675">
    <property type="entry name" value="LRR_dom_sf"/>
</dbReference>
<evidence type="ECO:0000256" key="3">
    <source>
        <dbReference type="ARBA" id="ARBA00022692"/>
    </source>
</evidence>
<keyword evidence="6 9" id="KW-1133">Transmembrane helix</keyword>
<evidence type="ECO:0000256" key="2">
    <source>
        <dbReference type="ARBA" id="ARBA00022614"/>
    </source>
</evidence>
<evidence type="ECO:0000256" key="8">
    <source>
        <dbReference type="ARBA" id="ARBA00023180"/>
    </source>
</evidence>
<keyword evidence="10" id="KW-0808">Transferase</keyword>
<feature type="transmembrane region" description="Helical" evidence="9">
    <location>
        <begin position="175"/>
        <end position="194"/>
    </location>
</feature>
<keyword evidence="11" id="KW-1185">Reference proteome</keyword>
<dbReference type="GO" id="GO:0004845">
    <property type="term" value="F:uracil phosphoribosyltransferase activity"/>
    <property type="evidence" value="ECO:0007669"/>
    <property type="project" value="UniProtKB-EC"/>
</dbReference>
<keyword evidence="8" id="KW-0325">Glycoprotein</keyword>
<dbReference type="GO" id="GO:0016020">
    <property type="term" value="C:membrane"/>
    <property type="evidence" value="ECO:0007669"/>
    <property type="project" value="UniProtKB-SubCell"/>
</dbReference>
<dbReference type="PROSITE" id="PS51450">
    <property type="entry name" value="LRR"/>
    <property type="match status" value="1"/>
</dbReference>
<dbReference type="InterPro" id="IPR046956">
    <property type="entry name" value="RLP23-like"/>
</dbReference>
<dbReference type="Gene3D" id="3.80.10.10">
    <property type="entry name" value="Ribonuclease Inhibitor"/>
    <property type="match status" value="1"/>
</dbReference>
<dbReference type="FunFam" id="3.80.10.10:FF:000041">
    <property type="entry name" value="LRR receptor-like serine/threonine-protein kinase ERECTA"/>
    <property type="match status" value="1"/>
</dbReference>
<reference evidence="10 11" key="1">
    <citation type="submission" date="2024-06" db="EMBL/GenBank/DDBJ databases">
        <title>A chromosome level genome sequence of Diviner's sage (Salvia divinorum).</title>
        <authorList>
            <person name="Ford S.A."/>
            <person name="Ro D.-K."/>
            <person name="Ness R.W."/>
            <person name="Phillips M.A."/>
        </authorList>
    </citation>
    <scope>NUCLEOTIDE SEQUENCE [LARGE SCALE GENOMIC DNA]</scope>
    <source>
        <strain evidence="10">SAF-2024a</strain>
        <tissue evidence="10">Leaf</tissue>
    </source>
</reference>
<dbReference type="InterPro" id="IPR001611">
    <property type="entry name" value="Leu-rich_rpt"/>
</dbReference>
<dbReference type="PANTHER" id="PTHR48063">
    <property type="entry name" value="LRR RECEPTOR-LIKE KINASE"/>
    <property type="match status" value="1"/>
</dbReference>
<evidence type="ECO:0000313" key="10">
    <source>
        <dbReference type="EMBL" id="KAL1536428.1"/>
    </source>
</evidence>
<evidence type="ECO:0000256" key="5">
    <source>
        <dbReference type="ARBA" id="ARBA00022737"/>
    </source>
</evidence>
<sequence>MHGNNLSGKLPYNLRLCQKLRIIDVGGNKLTGEIPTWIGQMYQMQFLNLRGNKLHGSIPPEICNLTNIQVLDLSINNLSSIIPDCFNNFIVLASKESGYKTNLKFLKLIDFSSNRLTGNIPKSFSNMRASMYAGNDGLCGDPLPKCPEDSLRPSTTNLVDNMNEKNFIFMQEVDISMIFGFIIGFWGVVGSFLLKKSWRDALFNWLDVAREWFCVKVVVLVSKFRQS</sequence>
<evidence type="ECO:0000313" key="11">
    <source>
        <dbReference type="Proteomes" id="UP001567538"/>
    </source>
</evidence>
<evidence type="ECO:0000256" key="9">
    <source>
        <dbReference type="SAM" id="Phobius"/>
    </source>
</evidence>
<dbReference type="EC" id="2.4.2.9" evidence="10"/>
<organism evidence="10 11">
    <name type="scientific">Salvia divinorum</name>
    <name type="common">Maria pastora</name>
    <name type="synonym">Diviner's sage</name>
    <dbReference type="NCBI Taxonomy" id="28513"/>
    <lineage>
        <taxon>Eukaryota</taxon>
        <taxon>Viridiplantae</taxon>
        <taxon>Streptophyta</taxon>
        <taxon>Embryophyta</taxon>
        <taxon>Tracheophyta</taxon>
        <taxon>Spermatophyta</taxon>
        <taxon>Magnoliopsida</taxon>
        <taxon>eudicotyledons</taxon>
        <taxon>Gunneridae</taxon>
        <taxon>Pentapetalae</taxon>
        <taxon>asterids</taxon>
        <taxon>lamiids</taxon>
        <taxon>Lamiales</taxon>
        <taxon>Lamiaceae</taxon>
        <taxon>Nepetoideae</taxon>
        <taxon>Mentheae</taxon>
        <taxon>Salviinae</taxon>
        <taxon>Salvia</taxon>
        <taxon>Salvia subgen. Calosphace</taxon>
    </lineage>
</organism>
<dbReference type="SUPFAM" id="SSF52058">
    <property type="entry name" value="L domain-like"/>
    <property type="match status" value="1"/>
</dbReference>
<accession>A0ABD1FX80</accession>
<evidence type="ECO:0000256" key="4">
    <source>
        <dbReference type="ARBA" id="ARBA00022729"/>
    </source>
</evidence>
<dbReference type="EMBL" id="JBEAFC010000011">
    <property type="protein sequence ID" value="KAL1536428.1"/>
    <property type="molecule type" value="Genomic_DNA"/>
</dbReference>